<accession>W5N986</accession>
<dbReference type="FunCoup" id="W5N986">
    <property type="interactions" value="29"/>
</dbReference>
<feature type="domain" description="ZP" evidence="1">
    <location>
        <begin position="592"/>
        <end position="699"/>
    </location>
</feature>
<reference evidence="2" key="2">
    <citation type="submission" date="2025-08" db="UniProtKB">
        <authorList>
            <consortium name="Ensembl"/>
        </authorList>
    </citation>
    <scope>IDENTIFICATION</scope>
</reference>
<dbReference type="PROSITE" id="PS51034">
    <property type="entry name" value="ZP_2"/>
    <property type="match status" value="1"/>
</dbReference>
<dbReference type="InterPro" id="IPR055356">
    <property type="entry name" value="ZP-N"/>
</dbReference>
<proteinExistence type="predicted"/>
<dbReference type="Pfam" id="PF26562">
    <property type="entry name" value="Ig-like"/>
    <property type="match status" value="1"/>
</dbReference>
<organism evidence="2 3">
    <name type="scientific">Lepisosteus oculatus</name>
    <name type="common">Spotted gar</name>
    <dbReference type="NCBI Taxonomy" id="7918"/>
    <lineage>
        <taxon>Eukaryota</taxon>
        <taxon>Metazoa</taxon>
        <taxon>Chordata</taxon>
        <taxon>Craniata</taxon>
        <taxon>Vertebrata</taxon>
        <taxon>Euteleostomi</taxon>
        <taxon>Actinopterygii</taxon>
        <taxon>Neopterygii</taxon>
        <taxon>Holostei</taxon>
        <taxon>Semionotiformes</taxon>
        <taxon>Lepisosteidae</taxon>
        <taxon>Lepisosteus</taxon>
    </lineage>
</organism>
<dbReference type="InterPro" id="IPR001507">
    <property type="entry name" value="ZP_dom"/>
</dbReference>
<dbReference type="InParanoid" id="W5N986"/>
<dbReference type="HOGENOM" id="CLU_013112_1_1_1"/>
<dbReference type="PANTHER" id="PTHR47130">
    <property type="entry name" value="SI:DKEY-19B23.11-RELATED"/>
    <property type="match status" value="1"/>
</dbReference>
<reference evidence="3" key="1">
    <citation type="submission" date="2011-12" db="EMBL/GenBank/DDBJ databases">
        <title>The Draft Genome of Lepisosteus oculatus.</title>
        <authorList>
            <consortium name="The Broad Institute Genome Assembly &amp; Analysis Group"/>
            <consortium name="Computational R&amp;D Group"/>
            <consortium name="and Sequencing Platform"/>
            <person name="Di Palma F."/>
            <person name="Alfoldi J."/>
            <person name="Johnson J."/>
            <person name="Berlin A."/>
            <person name="Gnerre S."/>
            <person name="Jaffe D."/>
            <person name="MacCallum I."/>
            <person name="Young S."/>
            <person name="Walker B.J."/>
            <person name="Lander E.S."/>
            <person name="Lindblad-Toh K."/>
        </authorList>
    </citation>
    <scope>NUCLEOTIDE SEQUENCE [LARGE SCALE GENOMIC DNA]</scope>
</reference>
<dbReference type="PANTHER" id="PTHR47130:SF6">
    <property type="entry name" value="EGG ENVELOPE GLYCOPROTEIN-LIKE PRECURSOR"/>
    <property type="match status" value="1"/>
</dbReference>
<reference evidence="2" key="3">
    <citation type="submission" date="2025-09" db="UniProtKB">
        <authorList>
            <consortium name="Ensembl"/>
        </authorList>
    </citation>
    <scope>IDENTIFICATION</scope>
</reference>
<dbReference type="OMA" id="HQLFTMY"/>
<sequence length="699" mass="77977">QGSTRPSIVKVTGAMVIECRDRYFWVSLDTAFAGSKYRFDIANGATVRRIIDPLASECGFTYSNNSVTGRLIFRASYFACYVHNELDSVFTLTSNFVKIDPSGGETTFPLSKTCTLSIPWNAREVICEENYMEVSVRRTVPQISQTQIISQEWDITYSIAQRAALATWQVVFLKTGLAPTTMNTSYAWSQGYVMGSTPGRVVFRSPYGQPLSELVMVNGIQVETIHATIFYRQKWMLVLIDMSTACTTNPGSFDGTNLLWSTPIVLRPLVQVPTGFVSSSIRMGVEGLLLDNATMLQKGYGMSVGPTLVEIQIPFGADGGSREVHVIDNQYSERYIINLYYEHIFADGSQELTRHRMARLVHTPYLPQTPFTINQTILAERVFTVYLGVFNPDVALIAVDLNGVPLTVPQAQLRGFTISTVQHPNGTHAYVLKVPFEDPIVLKSYSGPTTMMYVLNINYTLNIVPQNEPYYHPATVAAQIRIPINQDLTAVCKEKSILFSITQMEMSYLWEICIGSDPLTPELAANRGYILKNTTQGLTLEVPLYTIGYTYEDIGLNMFFGIFTLSIRDASTLSVVAVSTKRCPFNSEELVVCMPNGTMTVVASVASTVPMVDPLRTTLLDRSCKPNETNATAVLFTFSVTTCGTRFMVDDHYLMYENEVVFNGVFLPESAPVITRDSEYRLTVRCYYPVNDTQMLALD</sequence>
<evidence type="ECO:0000259" key="1">
    <source>
        <dbReference type="PROSITE" id="PS51034"/>
    </source>
</evidence>
<dbReference type="Ensembl" id="ENSLOCT00000017226.1">
    <property type="protein sequence ID" value="ENSLOCP00000017195.1"/>
    <property type="gene ID" value="ENSLOCG00000013947.1"/>
</dbReference>
<dbReference type="Proteomes" id="UP000018468">
    <property type="component" value="Linkage group LG2"/>
</dbReference>
<dbReference type="eggNOG" id="ENOG502QPVI">
    <property type="taxonomic scope" value="Eukaryota"/>
</dbReference>
<dbReference type="GeneTree" id="ENSGT00940000165918"/>
<evidence type="ECO:0000313" key="3">
    <source>
        <dbReference type="Proteomes" id="UP000018468"/>
    </source>
</evidence>
<dbReference type="AlphaFoldDB" id="W5N986"/>
<evidence type="ECO:0000313" key="2">
    <source>
        <dbReference type="Ensembl" id="ENSLOCP00000017195.1"/>
    </source>
</evidence>
<dbReference type="Bgee" id="ENSLOCG00000013947">
    <property type="expression patterns" value="Expressed in ovary and 6 other cell types or tissues"/>
</dbReference>
<dbReference type="Pfam" id="PF23344">
    <property type="entry name" value="ZP-N"/>
    <property type="match status" value="1"/>
</dbReference>
<dbReference type="Gene3D" id="2.60.40.3210">
    <property type="entry name" value="Zona pellucida, ZP-N domain"/>
    <property type="match status" value="1"/>
</dbReference>
<protein>
    <submittedName>
        <fullName evidence="2">Uncharacterized LOC107076608</fullName>
    </submittedName>
</protein>
<dbReference type="InterPro" id="IPR058876">
    <property type="entry name" value="Ig-like_ZP"/>
</dbReference>
<dbReference type="STRING" id="7918.ENSLOCP00000017195"/>
<keyword evidence="3" id="KW-1185">Reference proteome</keyword>
<dbReference type="EMBL" id="AHAT01029659">
    <property type="status" value="NOT_ANNOTATED_CDS"/>
    <property type="molecule type" value="Genomic_DNA"/>
</dbReference>
<name>W5N986_LEPOC</name>